<proteinExistence type="predicted"/>
<dbReference type="AlphaFoldDB" id="A0A8J3TLT6"/>
<dbReference type="EMBL" id="BOOO01000004">
    <property type="protein sequence ID" value="GII27522.1"/>
    <property type="molecule type" value="Genomic_DNA"/>
</dbReference>
<protein>
    <recommendedName>
        <fullName evidence="2">AAA+ ATPase domain-containing protein</fullName>
    </recommendedName>
</protein>
<dbReference type="Gene3D" id="1.25.40.10">
    <property type="entry name" value="Tetratricopeptide repeat domain"/>
    <property type="match status" value="2"/>
</dbReference>
<dbReference type="InterPro" id="IPR019734">
    <property type="entry name" value="TPR_rpt"/>
</dbReference>
<name>A0A8J3TLT6_9ACTN</name>
<dbReference type="Proteomes" id="UP000650628">
    <property type="component" value="Unassembled WGS sequence"/>
</dbReference>
<evidence type="ECO:0000313" key="4">
    <source>
        <dbReference type="Proteomes" id="UP000650628"/>
    </source>
</evidence>
<dbReference type="InterPro" id="IPR027417">
    <property type="entry name" value="P-loop_NTPase"/>
</dbReference>
<comment type="caution">
    <text evidence="3">The sequence shown here is derived from an EMBL/GenBank/DDBJ whole genome shotgun (WGS) entry which is preliminary data.</text>
</comment>
<dbReference type="SMART" id="SM00028">
    <property type="entry name" value="TPR"/>
    <property type="match status" value="3"/>
</dbReference>
<feature type="compositionally biased region" description="Pro residues" evidence="1">
    <location>
        <begin position="70"/>
        <end position="89"/>
    </location>
</feature>
<reference evidence="3 4" key="1">
    <citation type="submission" date="2021-01" db="EMBL/GenBank/DDBJ databases">
        <title>Whole genome shotgun sequence of Planotetraspora mira NBRC 15435.</title>
        <authorList>
            <person name="Komaki H."/>
            <person name="Tamura T."/>
        </authorList>
    </citation>
    <scope>NUCLEOTIDE SEQUENCE [LARGE SCALE GENOMIC DNA]</scope>
    <source>
        <strain evidence="3 4">NBRC 15435</strain>
    </source>
</reference>
<gene>
    <name evidence="3" type="ORF">Pmi06nite_09640</name>
</gene>
<dbReference type="SMART" id="SM00382">
    <property type="entry name" value="AAA"/>
    <property type="match status" value="1"/>
</dbReference>
<dbReference type="RefSeq" id="WP_203951580.1">
    <property type="nucleotide sequence ID" value="NZ_BOOO01000004.1"/>
</dbReference>
<dbReference type="GO" id="GO:0043531">
    <property type="term" value="F:ADP binding"/>
    <property type="evidence" value="ECO:0007669"/>
    <property type="project" value="InterPro"/>
</dbReference>
<evidence type="ECO:0000313" key="3">
    <source>
        <dbReference type="EMBL" id="GII27522.1"/>
    </source>
</evidence>
<sequence length="847" mass="93505">MRRSRHDDRLPARRRSSIAGPAAAGLLAAVASALGTSLNIWTLPVSARVVITVVSAVLVGALAWATTDPRPAPPAAPPGPEAVPPPAQLPPAIAHFTGRGEALAELREQFADRADDSPLVVSIYGQGGVGKSALATKFAHEIIGAFPDGQLYFDLRGPDGTAGPEDVLLGFLRALGVRLTTDPGGLAELQKLWWTWTKDRQILIFLDNAQNGDDVKALIPPEARCAVIVTSRQPLFLRNRHDRQLGAFTEAQGVELLARLAGDERVAGDLDSALAIVRLCDRLPLAISICGGRLATRENWSLKELADRLGDERRRLDHLEVGRRIDKSVRASLQLSYEDCTDVQRRLLRLMGLLTAPDVQGWVAGDLLDTSVLDGADQLEALVDTQLAECSGRDGTGEMRYRLHDLVRLFARELAVEEEPESHRRAAIERVLYGYRRRAEAAATDRWPQDWRRRGTRRGPVASGPESPAEISSAEWFAAERVALLSAIHLARDAELWDLAWGTGRAFCSLCHSLRAYWSDWQVVADVVCEAATRADDPRALGIALMERSAVVGGMGRPAEARHDAERALEIFTGLGESWWAARATRSVGMSLFSDGNLDRGQGHLIDAIAAFKAEDDRWWQARTQRNLAELRLAQRRYGEARELLEDSLGVFQSDANRYSEAQTQRVLGEVLAAEARGHLRDGEALEAERKFILAGNALRFAIRAFRDRHEEWEEARCLRAAGEIGDPQNGLQEYASMRRAKERLVKLGDSWGVARTELSEGRVLARLGRTTEAVKALRGAVEDFEELGDRWWQARSLRTLGEALVDAGRRQEAREPVEQALEIYRSLENEAGVSRAQEVLERAMRP</sequence>
<dbReference type="PANTHER" id="PTHR47691:SF3">
    <property type="entry name" value="HTH-TYPE TRANSCRIPTIONAL REGULATOR RV0890C-RELATED"/>
    <property type="match status" value="1"/>
</dbReference>
<dbReference type="Gene3D" id="3.40.50.300">
    <property type="entry name" value="P-loop containing nucleotide triphosphate hydrolases"/>
    <property type="match status" value="1"/>
</dbReference>
<feature type="region of interest" description="Disordered" evidence="1">
    <location>
        <begin position="70"/>
        <end position="91"/>
    </location>
</feature>
<dbReference type="InterPro" id="IPR003593">
    <property type="entry name" value="AAA+_ATPase"/>
</dbReference>
<dbReference type="Pfam" id="PF13424">
    <property type="entry name" value="TPR_12"/>
    <property type="match status" value="2"/>
</dbReference>
<keyword evidence="4" id="KW-1185">Reference proteome</keyword>
<organism evidence="3 4">
    <name type="scientific">Planotetraspora mira</name>
    <dbReference type="NCBI Taxonomy" id="58121"/>
    <lineage>
        <taxon>Bacteria</taxon>
        <taxon>Bacillati</taxon>
        <taxon>Actinomycetota</taxon>
        <taxon>Actinomycetes</taxon>
        <taxon>Streptosporangiales</taxon>
        <taxon>Streptosporangiaceae</taxon>
        <taxon>Planotetraspora</taxon>
    </lineage>
</organism>
<feature type="domain" description="AAA+ ATPase" evidence="2">
    <location>
        <begin position="117"/>
        <end position="251"/>
    </location>
</feature>
<dbReference type="PRINTS" id="PR00364">
    <property type="entry name" value="DISEASERSIST"/>
</dbReference>
<accession>A0A8J3TLT6</accession>
<evidence type="ECO:0000259" key="2">
    <source>
        <dbReference type="SMART" id="SM00382"/>
    </source>
</evidence>
<dbReference type="SUPFAM" id="SSF48452">
    <property type="entry name" value="TPR-like"/>
    <property type="match status" value="2"/>
</dbReference>
<dbReference type="InterPro" id="IPR011990">
    <property type="entry name" value="TPR-like_helical_dom_sf"/>
</dbReference>
<dbReference type="SUPFAM" id="SSF52540">
    <property type="entry name" value="P-loop containing nucleoside triphosphate hydrolases"/>
    <property type="match status" value="1"/>
</dbReference>
<dbReference type="PANTHER" id="PTHR47691">
    <property type="entry name" value="REGULATOR-RELATED"/>
    <property type="match status" value="1"/>
</dbReference>
<evidence type="ECO:0000256" key="1">
    <source>
        <dbReference type="SAM" id="MobiDB-lite"/>
    </source>
</evidence>